<evidence type="ECO:0000313" key="2">
    <source>
        <dbReference type="EMBL" id="TNN64743.1"/>
    </source>
</evidence>
<protein>
    <submittedName>
        <fullName evidence="2">Uncharacterized protein</fullName>
    </submittedName>
</protein>
<sequence>MSRQSSFTSCELSWSLLRTRFQTHAAEGSRPTWPRCKALYSKRAAQSDTRRVGSRTAKSQGESGRATGERAVCTQRPHLWFQPPPRHIERVGQLPKRTTATILNINTGPSCLQAYSSRLFLQSEYSASWGHLVRKDTKPGGLCISEGIKISSFPAGTPLDRPHSGLASSSAVNTQEGDVGSRAPS</sequence>
<comment type="caution">
    <text evidence="2">The sequence shown here is derived from an EMBL/GenBank/DDBJ whole genome shotgun (WGS) entry which is preliminary data.</text>
</comment>
<evidence type="ECO:0000256" key="1">
    <source>
        <dbReference type="SAM" id="MobiDB-lite"/>
    </source>
</evidence>
<proteinExistence type="predicted"/>
<organism evidence="2 3">
    <name type="scientific">Liparis tanakae</name>
    <name type="common">Tanaka's snailfish</name>
    <dbReference type="NCBI Taxonomy" id="230148"/>
    <lineage>
        <taxon>Eukaryota</taxon>
        <taxon>Metazoa</taxon>
        <taxon>Chordata</taxon>
        <taxon>Craniata</taxon>
        <taxon>Vertebrata</taxon>
        <taxon>Euteleostomi</taxon>
        <taxon>Actinopterygii</taxon>
        <taxon>Neopterygii</taxon>
        <taxon>Teleostei</taxon>
        <taxon>Neoteleostei</taxon>
        <taxon>Acanthomorphata</taxon>
        <taxon>Eupercaria</taxon>
        <taxon>Perciformes</taxon>
        <taxon>Cottioidei</taxon>
        <taxon>Cottales</taxon>
        <taxon>Liparidae</taxon>
        <taxon>Liparis</taxon>
    </lineage>
</organism>
<evidence type="ECO:0000313" key="3">
    <source>
        <dbReference type="Proteomes" id="UP000314294"/>
    </source>
</evidence>
<name>A0A4Z2HIH4_9TELE</name>
<feature type="compositionally biased region" description="Polar residues" evidence="1">
    <location>
        <begin position="166"/>
        <end position="176"/>
    </location>
</feature>
<gene>
    <name evidence="2" type="ORF">EYF80_025049</name>
</gene>
<dbReference type="AlphaFoldDB" id="A0A4Z2HIH4"/>
<feature type="region of interest" description="Disordered" evidence="1">
    <location>
        <begin position="154"/>
        <end position="185"/>
    </location>
</feature>
<dbReference type="Proteomes" id="UP000314294">
    <property type="component" value="Unassembled WGS sequence"/>
</dbReference>
<feature type="region of interest" description="Disordered" evidence="1">
    <location>
        <begin position="44"/>
        <end position="69"/>
    </location>
</feature>
<accession>A0A4Z2HIH4</accession>
<dbReference type="EMBL" id="SRLO01000247">
    <property type="protein sequence ID" value="TNN64743.1"/>
    <property type="molecule type" value="Genomic_DNA"/>
</dbReference>
<reference evidence="2 3" key="1">
    <citation type="submission" date="2019-03" db="EMBL/GenBank/DDBJ databases">
        <title>First draft genome of Liparis tanakae, snailfish: a comprehensive survey of snailfish specific genes.</title>
        <authorList>
            <person name="Kim W."/>
            <person name="Song I."/>
            <person name="Jeong J.-H."/>
            <person name="Kim D."/>
            <person name="Kim S."/>
            <person name="Ryu S."/>
            <person name="Song J.Y."/>
            <person name="Lee S.K."/>
        </authorList>
    </citation>
    <scope>NUCLEOTIDE SEQUENCE [LARGE SCALE GENOMIC DNA]</scope>
    <source>
        <tissue evidence="2">Muscle</tissue>
    </source>
</reference>
<keyword evidence="3" id="KW-1185">Reference proteome</keyword>